<dbReference type="SUPFAM" id="SSF55961">
    <property type="entry name" value="Bet v1-like"/>
    <property type="match status" value="1"/>
</dbReference>
<sequence>MIKARTEFADVSPSVAYDVLHDPQYRLIWDKYMMGAKDVGLLNPNNDVCYYALRSFPPFRHRDFVLQRSWLDLGDEKLIFSHSICHDDFPPKPNCIRATVFLTGYLIRRLGDDGCQVTYFTHSDPKGKLPSWMVNRLTKIVAPKVIKRLHQACLAYPAWKSQHGPDWKPWSHPEQQMNMSRVRVEHCRARAYDQETVDESGCVDAASQKAAEAEEEAEEAEEA</sequence>
<dbReference type="PANTHER" id="PTHR19308:SF14">
    <property type="entry name" value="START DOMAIN-CONTAINING PROTEIN"/>
    <property type="match status" value="1"/>
</dbReference>
<dbReference type="WBParaSite" id="PSAMB.scaffold50size93760.g1112.t1">
    <property type="protein sequence ID" value="PSAMB.scaffold50size93760.g1112.t1"/>
    <property type="gene ID" value="PSAMB.scaffold50size93760.g1112"/>
</dbReference>
<dbReference type="GO" id="GO:0005737">
    <property type="term" value="C:cytoplasm"/>
    <property type="evidence" value="ECO:0007669"/>
    <property type="project" value="UniProtKB-ARBA"/>
</dbReference>
<dbReference type="Proteomes" id="UP000887566">
    <property type="component" value="Unplaced"/>
</dbReference>
<feature type="domain" description="START" evidence="2">
    <location>
        <begin position="1"/>
        <end position="158"/>
    </location>
</feature>
<reference evidence="4" key="1">
    <citation type="submission" date="2022-11" db="UniProtKB">
        <authorList>
            <consortium name="WormBaseParasite"/>
        </authorList>
    </citation>
    <scope>IDENTIFICATION</scope>
</reference>
<evidence type="ECO:0000259" key="2">
    <source>
        <dbReference type="PROSITE" id="PS50848"/>
    </source>
</evidence>
<protein>
    <submittedName>
        <fullName evidence="4">START domain-containing protein</fullName>
    </submittedName>
</protein>
<evidence type="ECO:0000256" key="1">
    <source>
        <dbReference type="SAM" id="MobiDB-lite"/>
    </source>
</evidence>
<dbReference type="PANTHER" id="PTHR19308">
    <property type="entry name" value="PHOSPHATIDYLCHOLINE TRANSFER PROTEIN"/>
    <property type="match status" value="1"/>
</dbReference>
<name>A0A914WTR1_9BILA</name>
<dbReference type="Gene3D" id="3.30.530.20">
    <property type="match status" value="1"/>
</dbReference>
<dbReference type="SMART" id="SM00234">
    <property type="entry name" value="START"/>
    <property type="match status" value="1"/>
</dbReference>
<dbReference type="GO" id="GO:0008289">
    <property type="term" value="F:lipid binding"/>
    <property type="evidence" value="ECO:0007669"/>
    <property type="project" value="InterPro"/>
</dbReference>
<organism evidence="3 4">
    <name type="scientific">Plectus sambesii</name>
    <dbReference type="NCBI Taxonomy" id="2011161"/>
    <lineage>
        <taxon>Eukaryota</taxon>
        <taxon>Metazoa</taxon>
        <taxon>Ecdysozoa</taxon>
        <taxon>Nematoda</taxon>
        <taxon>Chromadorea</taxon>
        <taxon>Plectida</taxon>
        <taxon>Plectina</taxon>
        <taxon>Plectoidea</taxon>
        <taxon>Plectidae</taxon>
        <taxon>Plectus</taxon>
    </lineage>
</organism>
<dbReference type="AlphaFoldDB" id="A0A914WTR1"/>
<proteinExistence type="predicted"/>
<feature type="compositionally biased region" description="Acidic residues" evidence="1">
    <location>
        <begin position="213"/>
        <end position="223"/>
    </location>
</feature>
<accession>A0A914WTR1</accession>
<dbReference type="InterPro" id="IPR023393">
    <property type="entry name" value="START-like_dom_sf"/>
</dbReference>
<evidence type="ECO:0000313" key="4">
    <source>
        <dbReference type="WBParaSite" id="PSAMB.scaffold50size93760.g1112.t1"/>
    </source>
</evidence>
<dbReference type="PROSITE" id="PS50848">
    <property type="entry name" value="START"/>
    <property type="match status" value="1"/>
</dbReference>
<evidence type="ECO:0000313" key="3">
    <source>
        <dbReference type="Proteomes" id="UP000887566"/>
    </source>
</evidence>
<feature type="region of interest" description="Disordered" evidence="1">
    <location>
        <begin position="198"/>
        <end position="223"/>
    </location>
</feature>
<dbReference type="Pfam" id="PF01852">
    <property type="entry name" value="START"/>
    <property type="match status" value="1"/>
</dbReference>
<dbReference type="InterPro" id="IPR002913">
    <property type="entry name" value="START_lipid-bd_dom"/>
</dbReference>
<dbReference type="InterPro" id="IPR051213">
    <property type="entry name" value="START_lipid_transfer"/>
</dbReference>
<keyword evidence="3" id="KW-1185">Reference proteome</keyword>